<gene>
    <name evidence="1" type="ORF">A0H81_13194</name>
</gene>
<dbReference type="EMBL" id="LUGG01000027">
    <property type="protein sequence ID" value="OBZ66735.1"/>
    <property type="molecule type" value="Genomic_DNA"/>
</dbReference>
<accession>A0A1C7LPL2</accession>
<sequence length="94" mass="10593">MKSAYPKVIYFGNEDLRDVFEGISTLSLSLTFSLTRHNLLHSSPPLACLNHQDCWFSTLSKFTSVAHGTSTTCSACHFKFKEDPLHQDLHYATV</sequence>
<reference evidence="1 2" key="1">
    <citation type="submission" date="2016-03" db="EMBL/GenBank/DDBJ databases">
        <title>Whole genome sequencing of Grifola frondosa 9006-11.</title>
        <authorList>
            <person name="Min B."/>
            <person name="Park H."/>
            <person name="Kim J.-G."/>
            <person name="Cho H."/>
            <person name="Oh Y.-L."/>
            <person name="Kong W.-S."/>
            <person name="Choi I.-G."/>
        </authorList>
    </citation>
    <scope>NUCLEOTIDE SEQUENCE [LARGE SCALE GENOMIC DNA]</scope>
    <source>
        <strain evidence="1 2">9006-11</strain>
    </source>
</reference>
<evidence type="ECO:0000313" key="2">
    <source>
        <dbReference type="Proteomes" id="UP000092993"/>
    </source>
</evidence>
<protein>
    <submittedName>
        <fullName evidence="1">Uncharacterized protein</fullName>
    </submittedName>
</protein>
<name>A0A1C7LPL2_GRIFR</name>
<comment type="caution">
    <text evidence="1">The sequence shown here is derived from an EMBL/GenBank/DDBJ whole genome shotgun (WGS) entry which is preliminary data.</text>
</comment>
<dbReference type="Proteomes" id="UP000092993">
    <property type="component" value="Unassembled WGS sequence"/>
</dbReference>
<proteinExistence type="predicted"/>
<dbReference type="AlphaFoldDB" id="A0A1C7LPL2"/>
<keyword evidence="2" id="KW-1185">Reference proteome</keyword>
<evidence type="ECO:0000313" key="1">
    <source>
        <dbReference type="EMBL" id="OBZ66735.1"/>
    </source>
</evidence>
<organism evidence="1 2">
    <name type="scientific">Grifola frondosa</name>
    <name type="common">Maitake</name>
    <name type="synonym">Polyporus frondosus</name>
    <dbReference type="NCBI Taxonomy" id="5627"/>
    <lineage>
        <taxon>Eukaryota</taxon>
        <taxon>Fungi</taxon>
        <taxon>Dikarya</taxon>
        <taxon>Basidiomycota</taxon>
        <taxon>Agaricomycotina</taxon>
        <taxon>Agaricomycetes</taxon>
        <taxon>Polyporales</taxon>
        <taxon>Grifolaceae</taxon>
        <taxon>Grifola</taxon>
    </lineage>
</organism>